<dbReference type="EMBL" id="CAUYUE010000011">
    <property type="protein sequence ID" value="CAK0784672.1"/>
    <property type="molecule type" value="Genomic_DNA"/>
</dbReference>
<feature type="compositionally biased region" description="Low complexity" evidence="1">
    <location>
        <begin position="1"/>
        <end position="20"/>
    </location>
</feature>
<keyword evidence="3" id="KW-1185">Reference proteome</keyword>
<dbReference type="Proteomes" id="UP001314263">
    <property type="component" value="Unassembled WGS sequence"/>
</dbReference>
<evidence type="ECO:0000256" key="1">
    <source>
        <dbReference type="SAM" id="MobiDB-lite"/>
    </source>
</evidence>
<reference evidence="2 3" key="1">
    <citation type="submission" date="2023-10" db="EMBL/GenBank/DDBJ databases">
        <authorList>
            <person name="Maclean D."/>
            <person name="Macfadyen A."/>
        </authorList>
    </citation>
    <scope>NUCLEOTIDE SEQUENCE [LARGE SCALE GENOMIC DNA]</scope>
</reference>
<comment type="caution">
    <text evidence="2">The sequence shown here is derived from an EMBL/GenBank/DDBJ whole genome shotgun (WGS) entry which is preliminary data.</text>
</comment>
<evidence type="ECO:0000313" key="3">
    <source>
        <dbReference type="Proteomes" id="UP001314263"/>
    </source>
</evidence>
<proteinExistence type="predicted"/>
<evidence type="ECO:0000313" key="2">
    <source>
        <dbReference type="EMBL" id="CAK0784672.1"/>
    </source>
</evidence>
<accession>A0AAV1ID65</accession>
<sequence length="81" mass="8264">MGSAATARPKSAASPARPKSQGARTPDHTPSQPKSSKPATPNSSQKAHTPPASGRQTVLSAVSQLPSDQIMHSSMYGSLLG</sequence>
<protein>
    <submittedName>
        <fullName evidence="2">Uncharacterized protein</fullName>
    </submittedName>
</protein>
<feature type="compositionally biased region" description="Polar residues" evidence="1">
    <location>
        <begin position="54"/>
        <end position="81"/>
    </location>
</feature>
<name>A0AAV1ID65_9CHLO</name>
<organism evidence="2 3">
    <name type="scientific">Coccomyxa viridis</name>
    <dbReference type="NCBI Taxonomy" id="1274662"/>
    <lineage>
        <taxon>Eukaryota</taxon>
        <taxon>Viridiplantae</taxon>
        <taxon>Chlorophyta</taxon>
        <taxon>core chlorophytes</taxon>
        <taxon>Trebouxiophyceae</taxon>
        <taxon>Trebouxiophyceae incertae sedis</taxon>
        <taxon>Coccomyxaceae</taxon>
        <taxon>Coccomyxa</taxon>
    </lineage>
</organism>
<dbReference type="AlphaFoldDB" id="A0AAV1ID65"/>
<feature type="compositionally biased region" description="Polar residues" evidence="1">
    <location>
        <begin position="28"/>
        <end position="47"/>
    </location>
</feature>
<gene>
    <name evidence="2" type="ORF">CVIRNUC_007876</name>
</gene>
<feature type="region of interest" description="Disordered" evidence="1">
    <location>
        <begin position="1"/>
        <end position="81"/>
    </location>
</feature>